<dbReference type="Proteomes" id="UP000031668">
    <property type="component" value="Unassembled WGS sequence"/>
</dbReference>
<comment type="caution">
    <text evidence="1">The sequence shown here is derived from an EMBL/GenBank/DDBJ whole genome shotgun (WGS) entry which is preliminary data.</text>
</comment>
<sequence length="135" mass="15711">MGVNHVFRVFVSYESSGFMTFKYPRTYQPFGLEKRLKLEIVRKPLSVECGLGNNYLQVISQEQYRIRNSVPKRSIAGDRSQNSLITSKGTLKKIDDRAFQNIQTQQANYSKQYNKHVHENNINIQDLVARKLITQ</sequence>
<keyword evidence="2" id="KW-1185">Reference proteome</keyword>
<proteinExistence type="predicted"/>
<gene>
    <name evidence="1" type="ORF">RF11_11371</name>
</gene>
<dbReference type="EMBL" id="JWZT01004272">
    <property type="protein sequence ID" value="KII64421.1"/>
    <property type="molecule type" value="Genomic_DNA"/>
</dbReference>
<reference evidence="1 2" key="1">
    <citation type="journal article" date="2014" name="Genome Biol. Evol.">
        <title>The genome of the myxosporean Thelohanellus kitauei shows adaptations to nutrient acquisition within its fish host.</title>
        <authorList>
            <person name="Yang Y."/>
            <person name="Xiong J."/>
            <person name="Zhou Z."/>
            <person name="Huo F."/>
            <person name="Miao W."/>
            <person name="Ran C."/>
            <person name="Liu Y."/>
            <person name="Zhang J."/>
            <person name="Feng J."/>
            <person name="Wang M."/>
            <person name="Wang M."/>
            <person name="Wang L."/>
            <person name="Yao B."/>
        </authorList>
    </citation>
    <scope>NUCLEOTIDE SEQUENCE [LARGE SCALE GENOMIC DNA]</scope>
    <source>
        <strain evidence="1">Wuqing</strain>
    </source>
</reference>
<evidence type="ECO:0000313" key="1">
    <source>
        <dbReference type="EMBL" id="KII64421.1"/>
    </source>
</evidence>
<organism evidence="1 2">
    <name type="scientific">Thelohanellus kitauei</name>
    <name type="common">Myxosporean</name>
    <dbReference type="NCBI Taxonomy" id="669202"/>
    <lineage>
        <taxon>Eukaryota</taxon>
        <taxon>Metazoa</taxon>
        <taxon>Cnidaria</taxon>
        <taxon>Myxozoa</taxon>
        <taxon>Myxosporea</taxon>
        <taxon>Bivalvulida</taxon>
        <taxon>Platysporina</taxon>
        <taxon>Myxobolidae</taxon>
        <taxon>Thelohanellus</taxon>
    </lineage>
</organism>
<evidence type="ECO:0000313" key="2">
    <source>
        <dbReference type="Proteomes" id="UP000031668"/>
    </source>
</evidence>
<dbReference type="AlphaFoldDB" id="A0A0C2MBP7"/>
<accession>A0A0C2MBP7</accession>
<protein>
    <submittedName>
        <fullName evidence="1">Uncharacterized protein</fullName>
    </submittedName>
</protein>
<name>A0A0C2MBP7_THEKT</name>